<accession>A0AA39R1D0</accession>
<feature type="compositionally biased region" description="Polar residues" evidence="11">
    <location>
        <begin position="670"/>
        <end position="695"/>
    </location>
</feature>
<dbReference type="InterPro" id="IPR008909">
    <property type="entry name" value="DALR_anticod-bd"/>
</dbReference>
<evidence type="ECO:0000256" key="5">
    <source>
        <dbReference type="ARBA" id="ARBA00022840"/>
    </source>
</evidence>
<feature type="region of interest" description="Disordered" evidence="11">
    <location>
        <begin position="1135"/>
        <end position="1183"/>
    </location>
</feature>
<feature type="region of interest" description="Disordered" evidence="11">
    <location>
        <begin position="875"/>
        <end position="942"/>
    </location>
</feature>
<dbReference type="Gene3D" id="3.40.50.620">
    <property type="entry name" value="HUPs"/>
    <property type="match status" value="1"/>
</dbReference>
<dbReference type="PRINTS" id="PR01038">
    <property type="entry name" value="TRNASYNTHARG"/>
</dbReference>
<keyword evidence="3" id="KW-0436">Ligase</keyword>
<feature type="compositionally biased region" description="Basic and acidic residues" evidence="11">
    <location>
        <begin position="1253"/>
        <end position="1284"/>
    </location>
</feature>
<feature type="region of interest" description="Disordered" evidence="11">
    <location>
        <begin position="666"/>
        <end position="782"/>
    </location>
</feature>
<feature type="compositionally biased region" description="Basic residues" evidence="11">
    <location>
        <begin position="799"/>
        <end position="810"/>
    </location>
</feature>
<sequence length="1305" mass="147041">MDFTTKPMAGLHISAHDNSAFSQSNPVNIYRQHISDKLAPITGKSPSEIYERLAWTQTFEKGDLALPVPALRIQGKKPGEQAIEFAENFPETELVGKPVVNGTFLQFYFKPGPLSELIIPSILNKKNKYGTNDKLGLKDESDPSSKRKIIVEFSSPNIAKPFHAGHLRSTIIGGFLANLYDAAGWDVLRINYLGDWGRQFGLLANAFELYGSEEKLEKDPIGHLFDIYVEINKVSKPEEDAIKEKKEELKQTEGEKQDTTELEKEIAAMEARSINEKARQYFKRLETGDKEAFATWKRFRDLSITRYEKTYARLNIHFDVYSGESQVEMWRMERAVEQLRTSGLSEDSMGAVIVDLTKSKDKNTKKLGKALVKKTDGSSLYLTRDIGEAMKRYELYKFDKMLYVVSSQQDMHLAQLFKILELMGNNEVSERCQHVNFGMVLGMSTRRGTVKFLDDILRDVGEKMHEVMKRNEKKYEQVTNPEQTADTLGISAVMVQDMKGKRINDYEFSLERMTSFEGDTGPYLQYAHARLRSITRKANLSSQDLESADLSLLTESHAINLVRALASWPDVVQNTLKTLEPTTVLTYLFKMTHMLSSSYDVLQVVGSEPEVKKARMALYEAARQVLNNGMRLLGLDPVESHGWLRTMSSSASQSRTAEAAYLEEYNEEAQTTLPGTRRTANITAKRSKPNESTPKSLRDEFSDSGYSSHTIATLGSTDSSLESKTGSNPLRVDTGTGAIKKKPTTEGKKPQSRRQSPEKPPLSRVQSKSRKEEAAQPKQCSCTECVAKVRRSTAPVKTSHIHTGHVKSHSKQSVPALPPSTRPPPAQIMQDAPIQPQPRPRPPTAQSYHRARPMSFHGGPIPDLVYQAQGPLYIERPSPRYPPTPVFPPPSYPPQTSYFPTQQPVPQPQDYFTSPLSPFETQSRPRPQRWTSEHPPIVRPQSMVYPSSPIIEYPVYPVIAPSTRPSSRQTSHRERPIALPDEHPARDEDYYKMPPPPSRNNTKSRQETRPAMKHANTVTDPYHAHHSRRSGREESTGANVGHRSPNKQSSGEHDRPRRPSLARPSRTSDEKVPNTHTLERHLARMTLESSAAKERRQSLVYDHESLHDLEGSVEAYQAAQRNNALHASSIDALVGRKKATTSSSSTSSRHSEKSEKSKNSREGSDVKSRRTSSDVKNRHENDKFAMRFNASQGFNLNINGDARNGTINLRQVKDEGEMELNIGVRGRAVGSRPTRPTSEEKTRRRNSSYIDGEAVKELERSRATSRARKEQLVDYEPRMIREHITTTSRSRRSSRSGYSGRGQAG</sequence>
<dbReference type="GO" id="GO:0032543">
    <property type="term" value="P:mitochondrial translation"/>
    <property type="evidence" value="ECO:0007669"/>
    <property type="project" value="TreeGrafter"/>
</dbReference>
<dbReference type="GO" id="GO:0004814">
    <property type="term" value="F:arginine-tRNA ligase activity"/>
    <property type="evidence" value="ECO:0007669"/>
    <property type="project" value="UniProtKB-EC"/>
</dbReference>
<feature type="compositionally biased region" description="Polar residues" evidence="11">
    <location>
        <begin position="910"/>
        <end position="925"/>
    </location>
</feature>
<evidence type="ECO:0000256" key="6">
    <source>
        <dbReference type="ARBA" id="ARBA00022917"/>
    </source>
</evidence>
<dbReference type="GO" id="GO:0005524">
    <property type="term" value="F:ATP binding"/>
    <property type="evidence" value="ECO:0007669"/>
    <property type="project" value="UniProtKB-KW"/>
</dbReference>
<dbReference type="InterPro" id="IPR005148">
    <property type="entry name" value="Arg-tRNA-synth_N"/>
</dbReference>
<feature type="compositionally biased region" description="Basic and acidic residues" evidence="11">
    <location>
        <begin position="1149"/>
        <end position="1183"/>
    </location>
</feature>
<comment type="caution">
    <text evidence="14">The sequence shown here is derived from an EMBL/GenBank/DDBJ whole genome shotgun (WGS) entry which is preliminary data.</text>
</comment>
<feature type="compositionally biased region" description="Basic and acidic residues" evidence="11">
    <location>
        <begin position="971"/>
        <end position="991"/>
    </location>
</feature>
<dbReference type="CDD" id="cd00671">
    <property type="entry name" value="ArgRS_core"/>
    <property type="match status" value="1"/>
</dbReference>
<feature type="compositionally biased region" description="Pro residues" evidence="11">
    <location>
        <begin position="816"/>
        <end position="826"/>
    </location>
</feature>
<dbReference type="PANTHER" id="PTHR11956:SF11">
    <property type="entry name" value="ARGININE--TRNA LIGASE, MITOCHONDRIAL-RELATED"/>
    <property type="match status" value="1"/>
</dbReference>
<evidence type="ECO:0000313" key="14">
    <source>
        <dbReference type="EMBL" id="KAK0511523.1"/>
    </source>
</evidence>
<dbReference type="EMBL" id="JAFEKC020000013">
    <property type="protein sequence ID" value="KAK0511523.1"/>
    <property type="molecule type" value="Genomic_DNA"/>
</dbReference>
<evidence type="ECO:0000256" key="7">
    <source>
        <dbReference type="ARBA" id="ARBA00023146"/>
    </source>
</evidence>
<protein>
    <recommendedName>
        <fullName evidence="2">arginine--tRNA ligase</fullName>
        <ecNumber evidence="2">6.1.1.19</ecNumber>
    </recommendedName>
    <alternativeName>
        <fullName evidence="8">Arginyl-tRNA synthetase</fullName>
    </alternativeName>
</protein>
<evidence type="ECO:0000313" key="15">
    <source>
        <dbReference type="Proteomes" id="UP001166286"/>
    </source>
</evidence>
<dbReference type="EC" id="6.1.1.19" evidence="2"/>
<dbReference type="SMART" id="SM01016">
    <property type="entry name" value="Arg_tRNA_synt_N"/>
    <property type="match status" value="1"/>
</dbReference>
<organism evidence="14 15">
    <name type="scientific">Cladonia borealis</name>
    <dbReference type="NCBI Taxonomy" id="184061"/>
    <lineage>
        <taxon>Eukaryota</taxon>
        <taxon>Fungi</taxon>
        <taxon>Dikarya</taxon>
        <taxon>Ascomycota</taxon>
        <taxon>Pezizomycotina</taxon>
        <taxon>Lecanoromycetes</taxon>
        <taxon>OSLEUM clade</taxon>
        <taxon>Lecanoromycetidae</taxon>
        <taxon>Lecanorales</taxon>
        <taxon>Lecanorineae</taxon>
        <taxon>Cladoniaceae</taxon>
        <taxon>Cladonia</taxon>
    </lineage>
</organism>
<keyword evidence="4" id="KW-0547">Nucleotide-binding</keyword>
<dbReference type="HAMAP" id="MF_00123">
    <property type="entry name" value="Arg_tRNA_synth"/>
    <property type="match status" value="1"/>
</dbReference>
<dbReference type="GO" id="GO:0005739">
    <property type="term" value="C:mitochondrion"/>
    <property type="evidence" value="ECO:0007669"/>
    <property type="project" value="TreeGrafter"/>
</dbReference>
<feature type="domain" description="Arginyl tRNA synthetase N-terminal" evidence="13">
    <location>
        <begin position="28"/>
        <end position="109"/>
    </location>
</feature>
<dbReference type="InterPro" id="IPR035684">
    <property type="entry name" value="ArgRS_core"/>
</dbReference>
<dbReference type="Proteomes" id="UP001166286">
    <property type="component" value="Unassembled WGS sequence"/>
</dbReference>
<evidence type="ECO:0000256" key="10">
    <source>
        <dbReference type="SAM" id="Coils"/>
    </source>
</evidence>
<feature type="compositionally biased region" description="Polar residues" evidence="11">
    <location>
        <begin position="704"/>
        <end position="728"/>
    </location>
</feature>
<feature type="compositionally biased region" description="Basic and acidic residues" evidence="11">
    <location>
        <begin position="1066"/>
        <end position="1080"/>
    </location>
</feature>
<dbReference type="Pfam" id="PF05746">
    <property type="entry name" value="DALR_1"/>
    <property type="match status" value="1"/>
</dbReference>
<feature type="coiled-coil region" evidence="10">
    <location>
        <begin position="242"/>
        <end position="272"/>
    </location>
</feature>
<evidence type="ECO:0000259" key="12">
    <source>
        <dbReference type="SMART" id="SM00836"/>
    </source>
</evidence>
<gene>
    <name evidence="14" type="ORF">JMJ35_006096</name>
</gene>
<evidence type="ECO:0000256" key="2">
    <source>
        <dbReference type="ARBA" id="ARBA00012837"/>
    </source>
</evidence>
<name>A0AA39R1D0_9LECA</name>
<comment type="similarity">
    <text evidence="1">Belongs to the class-I aminoacyl-tRNA synthetase family.</text>
</comment>
<feature type="region of interest" description="Disordered" evidence="11">
    <location>
        <begin position="960"/>
        <end position="1080"/>
    </location>
</feature>
<dbReference type="NCBIfam" id="TIGR00456">
    <property type="entry name" value="argS"/>
    <property type="match status" value="1"/>
</dbReference>
<dbReference type="InterPro" id="IPR009080">
    <property type="entry name" value="tRNAsynth_Ia_anticodon-bd"/>
</dbReference>
<dbReference type="SMART" id="SM00836">
    <property type="entry name" value="DALR_1"/>
    <property type="match status" value="1"/>
</dbReference>
<dbReference type="Pfam" id="PF00750">
    <property type="entry name" value="tRNA-synt_1d"/>
    <property type="match status" value="1"/>
</dbReference>
<keyword evidence="10" id="KW-0175">Coiled coil</keyword>
<dbReference type="CDD" id="cd07956">
    <property type="entry name" value="Anticodon_Ia_Arg"/>
    <property type="match status" value="1"/>
</dbReference>
<dbReference type="InterPro" id="IPR001412">
    <property type="entry name" value="aa-tRNA-synth_I_CS"/>
</dbReference>
<dbReference type="PROSITE" id="PS00178">
    <property type="entry name" value="AA_TRNA_LIGASE_I"/>
    <property type="match status" value="1"/>
</dbReference>
<keyword evidence="6" id="KW-0648">Protein biosynthesis</keyword>
<keyword evidence="7" id="KW-0030">Aminoacyl-tRNA synthetase</keyword>
<dbReference type="GO" id="GO:0006420">
    <property type="term" value="P:arginyl-tRNA aminoacylation"/>
    <property type="evidence" value="ECO:0007669"/>
    <property type="project" value="InterPro"/>
</dbReference>
<evidence type="ECO:0000259" key="13">
    <source>
        <dbReference type="SMART" id="SM01016"/>
    </source>
</evidence>
<dbReference type="PANTHER" id="PTHR11956">
    <property type="entry name" value="ARGINYL-TRNA SYNTHETASE"/>
    <property type="match status" value="1"/>
</dbReference>
<keyword evidence="5" id="KW-0067">ATP-binding</keyword>
<dbReference type="SUPFAM" id="SSF47323">
    <property type="entry name" value="Anticodon-binding domain of a subclass of class I aminoacyl-tRNA synthetases"/>
    <property type="match status" value="1"/>
</dbReference>
<dbReference type="FunFam" id="1.10.730.10:FF:000006">
    <property type="entry name" value="Arginyl-tRNA synthetase 2, mitochondrial"/>
    <property type="match status" value="1"/>
</dbReference>
<evidence type="ECO:0000256" key="4">
    <source>
        <dbReference type="ARBA" id="ARBA00022741"/>
    </source>
</evidence>
<dbReference type="InterPro" id="IPR001278">
    <property type="entry name" value="Arg-tRNA-ligase"/>
</dbReference>
<evidence type="ECO:0000256" key="8">
    <source>
        <dbReference type="ARBA" id="ARBA00033033"/>
    </source>
</evidence>
<dbReference type="InterPro" id="IPR014729">
    <property type="entry name" value="Rossmann-like_a/b/a_fold"/>
</dbReference>
<dbReference type="Gene3D" id="1.10.730.10">
    <property type="entry name" value="Isoleucyl-tRNA Synthetase, Domain 1"/>
    <property type="match status" value="1"/>
</dbReference>
<dbReference type="SUPFAM" id="SSF55190">
    <property type="entry name" value="Arginyl-tRNA synthetase (ArgRS), N-terminal 'additional' domain"/>
    <property type="match status" value="1"/>
</dbReference>
<feature type="domain" description="DALR anticodon binding" evidence="12">
    <location>
        <begin position="524"/>
        <end position="641"/>
    </location>
</feature>
<evidence type="ECO:0000256" key="1">
    <source>
        <dbReference type="ARBA" id="ARBA00005594"/>
    </source>
</evidence>
<evidence type="ECO:0000256" key="3">
    <source>
        <dbReference type="ARBA" id="ARBA00022598"/>
    </source>
</evidence>
<comment type="catalytic activity">
    <reaction evidence="9">
        <text>tRNA(Arg) + L-arginine + ATP = L-arginyl-tRNA(Arg) + AMP + diphosphate</text>
        <dbReference type="Rhea" id="RHEA:20301"/>
        <dbReference type="Rhea" id="RHEA-COMP:9658"/>
        <dbReference type="Rhea" id="RHEA-COMP:9673"/>
        <dbReference type="ChEBI" id="CHEBI:30616"/>
        <dbReference type="ChEBI" id="CHEBI:32682"/>
        <dbReference type="ChEBI" id="CHEBI:33019"/>
        <dbReference type="ChEBI" id="CHEBI:78442"/>
        <dbReference type="ChEBI" id="CHEBI:78513"/>
        <dbReference type="ChEBI" id="CHEBI:456215"/>
        <dbReference type="EC" id="6.1.1.19"/>
    </reaction>
</comment>
<proteinExistence type="inferred from homology"/>
<reference evidence="14" key="1">
    <citation type="submission" date="2023-03" db="EMBL/GenBank/DDBJ databases">
        <title>Complete genome of Cladonia borealis.</title>
        <authorList>
            <person name="Park H."/>
        </authorList>
    </citation>
    <scope>NUCLEOTIDE SEQUENCE</scope>
    <source>
        <strain evidence="14">ANT050790</strain>
    </source>
</reference>
<feature type="region of interest" description="Disordered" evidence="11">
    <location>
        <begin position="794"/>
        <end position="862"/>
    </location>
</feature>
<keyword evidence="15" id="KW-1185">Reference proteome</keyword>
<feature type="region of interest" description="Disordered" evidence="11">
    <location>
        <begin position="1220"/>
        <end position="1305"/>
    </location>
</feature>
<dbReference type="Gene3D" id="3.30.1360.70">
    <property type="entry name" value="Arginyl tRNA synthetase N-terminal domain"/>
    <property type="match status" value="1"/>
</dbReference>
<feature type="compositionally biased region" description="Pro residues" evidence="11">
    <location>
        <begin position="879"/>
        <end position="893"/>
    </location>
</feature>
<evidence type="ECO:0000256" key="11">
    <source>
        <dbReference type="SAM" id="MobiDB-lite"/>
    </source>
</evidence>
<evidence type="ECO:0000256" key="9">
    <source>
        <dbReference type="ARBA" id="ARBA00049339"/>
    </source>
</evidence>
<dbReference type="InterPro" id="IPR036695">
    <property type="entry name" value="Arg-tRNA-synth_N_sf"/>
</dbReference>
<dbReference type="SUPFAM" id="SSF52374">
    <property type="entry name" value="Nucleotidylyl transferase"/>
    <property type="match status" value="1"/>
</dbReference>